<feature type="compositionally biased region" description="Basic and acidic residues" evidence="2">
    <location>
        <begin position="1198"/>
        <end position="1214"/>
    </location>
</feature>
<dbReference type="SMART" id="SM00308">
    <property type="entry name" value="LH2"/>
    <property type="match status" value="6"/>
</dbReference>
<dbReference type="GO" id="GO:0008289">
    <property type="term" value="F:lipid binding"/>
    <property type="evidence" value="ECO:0007669"/>
    <property type="project" value="InterPro"/>
</dbReference>
<dbReference type="Pfam" id="PF00754">
    <property type="entry name" value="F5_F8_type_C"/>
    <property type="match status" value="1"/>
</dbReference>
<dbReference type="EMBL" id="JARQWQ010000012">
    <property type="protein sequence ID" value="KAK2568379.1"/>
    <property type="molecule type" value="Genomic_DNA"/>
</dbReference>
<feature type="compositionally biased region" description="Basic and acidic residues" evidence="2">
    <location>
        <begin position="2163"/>
        <end position="2175"/>
    </location>
</feature>
<dbReference type="PROSITE" id="PS50848">
    <property type="entry name" value="START"/>
    <property type="match status" value="1"/>
</dbReference>
<dbReference type="SUPFAM" id="SSF49785">
    <property type="entry name" value="Galactose-binding domain-like"/>
    <property type="match status" value="1"/>
</dbReference>
<feature type="domain" description="PLAT" evidence="4">
    <location>
        <begin position="571"/>
        <end position="687"/>
    </location>
</feature>
<reference evidence="6" key="1">
    <citation type="journal article" date="2023" name="G3 (Bethesda)">
        <title>Whole genome assembly and annotation of the endangered Caribbean coral Acropora cervicornis.</title>
        <authorList>
            <person name="Selwyn J.D."/>
            <person name="Vollmer S.V."/>
        </authorList>
    </citation>
    <scope>NUCLEOTIDE SEQUENCE</scope>
    <source>
        <strain evidence="6">K2</strain>
    </source>
</reference>
<organism evidence="6 7">
    <name type="scientific">Acropora cervicornis</name>
    <name type="common">Staghorn coral</name>
    <dbReference type="NCBI Taxonomy" id="6130"/>
    <lineage>
        <taxon>Eukaryota</taxon>
        <taxon>Metazoa</taxon>
        <taxon>Cnidaria</taxon>
        <taxon>Anthozoa</taxon>
        <taxon>Hexacorallia</taxon>
        <taxon>Scleractinia</taxon>
        <taxon>Astrocoeniina</taxon>
        <taxon>Acroporidae</taxon>
        <taxon>Acropora</taxon>
    </lineage>
</organism>
<comment type="caution">
    <text evidence="1">Lacks conserved residue(s) required for the propagation of feature annotation.</text>
</comment>
<feature type="domain" description="PLAT" evidence="4">
    <location>
        <begin position="222"/>
        <end position="338"/>
    </location>
</feature>
<feature type="compositionally biased region" description="Basic and acidic residues" evidence="2">
    <location>
        <begin position="1139"/>
        <end position="1192"/>
    </location>
</feature>
<dbReference type="Gene3D" id="3.30.530.20">
    <property type="match status" value="1"/>
</dbReference>
<dbReference type="InterPro" id="IPR008979">
    <property type="entry name" value="Galactose-bd-like_sf"/>
</dbReference>
<dbReference type="PANTHER" id="PTHR45901:SF3">
    <property type="entry name" value="LIPOXYGENASE HOMOLOGY DOMAIN-CONTAINING PROTEIN 1"/>
    <property type="match status" value="1"/>
</dbReference>
<feature type="region of interest" description="Disordered" evidence="2">
    <location>
        <begin position="22"/>
        <end position="42"/>
    </location>
</feature>
<feature type="compositionally biased region" description="Basic and acidic residues" evidence="2">
    <location>
        <begin position="1462"/>
        <end position="1512"/>
    </location>
</feature>
<dbReference type="InterPro" id="IPR001024">
    <property type="entry name" value="PLAT/LH2_dom"/>
</dbReference>
<feature type="domain" description="F5/8 type C" evidence="3">
    <location>
        <begin position="17"/>
        <end position="160"/>
    </location>
</feature>
<gene>
    <name evidence="6" type="ORF">P5673_007406</name>
</gene>
<feature type="domain" description="PLAT" evidence="4">
    <location>
        <begin position="1018"/>
        <end position="1133"/>
    </location>
</feature>
<feature type="region of interest" description="Disordered" evidence="2">
    <location>
        <begin position="1546"/>
        <end position="1674"/>
    </location>
</feature>
<dbReference type="InterPro" id="IPR036392">
    <property type="entry name" value="PLAT/LH2_dom_sf"/>
</dbReference>
<dbReference type="Proteomes" id="UP001249851">
    <property type="component" value="Unassembled WGS sequence"/>
</dbReference>
<feature type="region of interest" description="Disordered" evidence="2">
    <location>
        <begin position="1698"/>
        <end position="1897"/>
    </location>
</feature>
<dbReference type="InterPro" id="IPR023393">
    <property type="entry name" value="START-like_dom_sf"/>
</dbReference>
<dbReference type="PROSITE" id="PS50022">
    <property type="entry name" value="FA58C_3"/>
    <property type="match status" value="1"/>
</dbReference>
<dbReference type="Gene3D" id="2.60.120.260">
    <property type="entry name" value="Galactose-binding domain-like"/>
    <property type="match status" value="1"/>
</dbReference>
<feature type="domain" description="START" evidence="5">
    <location>
        <begin position="1966"/>
        <end position="2165"/>
    </location>
</feature>
<dbReference type="PANTHER" id="PTHR45901">
    <property type="entry name" value="PROTEIN CBG12474"/>
    <property type="match status" value="1"/>
</dbReference>
<feature type="domain" description="PLAT" evidence="4">
    <location>
        <begin position="402"/>
        <end position="517"/>
    </location>
</feature>
<dbReference type="Pfam" id="PF01477">
    <property type="entry name" value="PLAT"/>
    <property type="match status" value="6"/>
</dbReference>
<dbReference type="InterPro" id="IPR002913">
    <property type="entry name" value="START_lipid-bd_dom"/>
</dbReference>
<evidence type="ECO:0000256" key="2">
    <source>
        <dbReference type="SAM" id="MobiDB-lite"/>
    </source>
</evidence>
<dbReference type="PROSITE" id="PS50095">
    <property type="entry name" value="PLAT"/>
    <property type="match status" value="6"/>
</dbReference>
<dbReference type="InterPro" id="IPR052970">
    <property type="entry name" value="Inner_ear_hair_cell_LOXHD"/>
</dbReference>
<feature type="compositionally biased region" description="Low complexity" evidence="2">
    <location>
        <begin position="2176"/>
        <end position="2185"/>
    </location>
</feature>
<feature type="region of interest" description="Disordered" evidence="2">
    <location>
        <begin position="1462"/>
        <end position="1527"/>
    </location>
</feature>
<feature type="region of interest" description="Disordered" evidence="2">
    <location>
        <begin position="2163"/>
        <end position="2185"/>
    </location>
</feature>
<proteinExistence type="predicted"/>
<dbReference type="SUPFAM" id="SSF55961">
    <property type="entry name" value="Bet v1-like"/>
    <property type="match status" value="1"/>
</dbReference>
<feature type="compositionally biased region" description="Basic and acidic residues" evidence="2">
    <location>
        <begin position="1833"/>
        <end position="1863"/>
    </location>
</feature>
<evidence type="ECO:0000313" key="7">
    <source>
        <dbReference type="Proteomes" id="UP001249851"/>
    </source>
</evidence>
<evidence type="ECO:0000313" key="6">
    <source>
        <dbReference type="EMBL" id="KAK2568379.1"/>
    </source>
</evidence>
<dbReference type="PROSITE" id="PS01285">
    <property type="entry name" value="FA58C_1"/>
    <property type="match status" value="1"/>
</dbReference>
<evidence type="ECO:0000259" key="3">
    <source>
        <dbReference type="PROSITE" id="PS50022"/>
    </source>
</evidence>
<feature type="compositionally biased region" description="Low complexity" evidence="2">
    <location>
        <begin position="1882"/>
        <end position="1892"/>
    </location>
</feature>
<feature type="region of interest" description="Disordered" evidence="2">
    <location>
        <begin position="1283"/>
        <end position="1345"/>
    </location>
</feature>
<feature type="region of interest" description="Disordered" evidence="2">
    <location>
        <begin position="1139"/>
        <end position="1226"/>
    </location>
</feature>
<dbReference type="CDD" id="cd01756">
    <property type="entry name" value="PLAT_repeat"/>
    <property type="match status" value="6"/>
</dbReference>
<feature type="domain" description="PLAT" evidence="4">
    <location>
        <begin position="702"/>
        <end position="818"/>
    </location>
</feature>
<dbReference type="CDD" id="cd00057">
    <property type="entry name" value="FA58C"/>
    <property type="match status" value="1"/>
</dbReference>
<feature type="domain" description="PLAT" evidence="4">
    <location>
        <begin position="872"/>
        <end position="988"/>
    </location>
</feature>
<comment type="caution">
    <text evidence="6">The sequence shown here is derived from an EMBL/GenBank/DDBJ whole genome shotgun (WGS) entry which is preliminary data.</text>
</comment>
<feature type="compositionally biased region" description="Basic and acidic residues" evidence="2">
    <location>
        <begin position="1810"/>
        <end position="1826"/>
    </location>
</feature>
<name>A0AAD9QVR2_ACRCE</name>
<dbReference type="InterPro" id="IPR000421">
    <property type="entry name" value="FA58C"/>
</dbReference>
<dbReference type="SMART" id="SM00231">
    <property type="entry name" value="FA58C"/>
    <property type="match status" value="1"/>
</dbReference>
<sequence length="2185" mass="251738">MTTVVESSTSFTISTVPGGEALGVENGSIPDENITASSSAGPAPAHLARLNGPFAWCVGKAEDSYLQIDLGSLHLVCAVATQGNPGGNRDYVRRYKLQCSADGVNWTLYEENGNTIIAGNTDNWSVKRKDLDQEIVTRFVRFCPIDWYCWPCMRVELYGAPLNINEKIAELQSQEGGGFVLDRVLVTTQETDGHSSQGEEAISLKKNETMPSETISEDAKDYEYQVHIYTGYEWGAGTDANILITLFGEDGDSEETKLDNNKNNFERGQKDSFAISCGKYLGRVNKIRIGHDNTGFGAAWFLDKVTVEDPKTGEEVIFSCQRWFSTSDDDGKISRELVRDDKEDATIIVSKDKVLETAIEDNENVDPGQNVGTLKENGTTSDEVVQEEVKALTMIKTYIVDYLYQVHIYTGDKWGAGTDANVLITIFGEDGDSGEKKLDNNKNNFESGQKDSFVISCGKYLGRVSKIRIGHDNSGFGAAWFLDKVTIEDPKTGEITFSCQRWFSSSDGDGKISRELVRDDKDEEMIIVSQKNVLETAIEVSENADPGQNVETLKENATTSGEVVQEEVKDYLYQVHIYTGDKWGAGTDANVLITIFGENGDSGEKNLDNNRNNFESGQKDSFSVSCGTYLGRLSKIRIGHDNTGFGAAWFLDKVTVEDSKTGEEVTFSCQRWFSTSDGDGKISRELVRDDEDEETTIVSQDYEYQVHIYTGYEWGAGTDANILITLFGEDGDSEETKLDNNKNNFERGQKDYFVISCGKYLGRLSKIRIGHDNTGLGAAWFLDKVTVEDPKTGEEVIFSCQRWFSTSDDDGKISRELVRYDKEDATIIVSKDKVLETAIHDNENVDPGQNVGTLMENGTTSGEVVQEEVKDYLYQVHIYTGDKWGAGTDANVLITIFGENGNSGEKKLDNNRNNFEGGQKDSFSVSCGTYLGRLSKIRIGHDNTGFGAAWFLNKVTVEDPKTGDVVIFPCQRWFSTNDGDGKISRELVRDDKVEVEINVSQDLGTDGQSAEVRTTEDFKYSVDIYTGDKWFAGTDANVLITIFGEKGDSGEKKLDKSRNNFERGQKDSFRISSGDLGRLTKIWIGHDNTGVAAAWFLDKVTVEDLQSGEIGTFSCQRWLSTSDGDGLITRELVRDHENTREFSDLRRRKSDRDPSEKLGNDGEPDRDKNSLKEKENGIIKDTKEERKQKQEHDEIESIIEKQEVKRKEADRDEGVMDEEQSKAQASIQLVLEEEKKIERREKPDGQADETIKYSEVVVEKNINPATKEYSRIEEEHRKRMQEIEALLGEHEERRKKEKDEKAKLENDATRRKEEDRRRRDEEARKKREEERLKWEEEHKKWEEERKKRDLELQAVLEEGRRKREEDRRKREDDLKNIREQERKKREEERKKRMEEETKKLAELRREREERWRKRSDVAVVDVNLTLLQAKKEDEDVKNRFEDKKKKEEGWKMAVDAPRKVEEDMKKFRDEERKRLEEERRKQKEKELADAEAEKAIKSELRAKRLEKGEPRSHVSIATIQLGAPRDVAIAEEKRRIELRVQQIEEERKVREEGEKRQREDADRKKKEEEEKLKEEQERMQKEQEAERAKRKEELRLKREAEERKKQEEEQRQREQERKRRRASLEEKTKRLEEDRKKREEEELIWRREMEERKKQEDEEKKKQMEIKRIKRLSIDRKKFDEDEKKRLDAIERKRIEEEERARLEDEQRRREDRERWKMKQMERRRSGEIYRRKSEEDLRNREDRASFKERQRRKRDNKSFEKKWVFMNGESNEVPAKESMSSAVSEPVIFPPHTPETKHVSVTRPQPKTAEPKIPEPKILEPKIPEPKIPQPKKPEPEKAEPEKREPEKPVDKDEEDSRRDSLTVRVNTTITAPTRSRHSSSSHSLPRSTSSQWSLSVNGDARPYRAQPRCDHLLPTGPAVQMAEAESFFDKYDEEEEGKLRPFPSWYGSRDMGSLSHLYSPANPITDSDIDELLAIESEDFQSWKRVKKSRELEIYSRKGRGRGKPPVTKATIVLKDVPYREVIDLVTDWGERSKWDKTFDAISFLDQMADFKVLKCSLEKKNRCFVIASLDREDEQPYYAWVWKAANHPSVPGEDSKVTVLKMDTGICGAIIRPYHDATRSSKITIITQVRGSVPSPLKSTYLTGNPSKWLGWLKKHYESQEKNDAKKNENRDSSSSSSSSDN</sequence>
<reference evidence="6" key="2">
    <citation type="journal article" date="2023" name="Science">
        <title>Genomic signatures of disease resistance in endangered staghorn corals.</title>
        <authorList>
            <person name="Vollmer S.V."/>
            <person name="Selwyn J.D."/>
            <person name="Despard B.A."/>
            <person name="Roesel C.L."/>
        </authorList>
    </citation>
    <scope>NUCLEOTIDE SEQUENCE</scope>
    <source>
        <strain evidence="6">K2</strain>
    </source>
</reference>
<feature type="region of interest" description="Disordered" evidence="2">
    <location>
        <begin position="1358"/>
        <end position="1396"/>
    </location>
</feature>
<feature type="compositionally biased region" description="Basic and acidic residues" evidence="2">
    <location>
        <begin position="1698"/>
        <end position="1749"/>
    </location>
</feature>
<evidence type="ECO:0000256" key="1">
    <source>
        <dbReference type="PROSITE-ProRule" id="PRU00152"/>
    </source>
</evidence>
<evidence type="ECO:0000259" key="5">
    <source>
        <dbReference type="PROSITE" id="PS50848"/>
    </source>
</evidence>
<dbReference type="Gene3D" id="2.60.60.20">
    <property type="entry name" value="PLAT/LH2 domain"/>
    <property type="match status" value="3"/>
</dbReference>
<evidence type="ECO:0000259" key="4">
    <source>
        <dbReference type="PROSITE" id="PS50095"/>
    </source>
</evidence>
<dbReference type="SUPFAM" id="SSF49723">
    <property type="entry name" value="Lipase/lipooxygenase domain (PLAT/LH2 domain)"/>
    <property type="match status" value="6"/>
</dbReference>
<protein>
    <submittedName>
        <fullName evidence="6">Lipoxygenase homology domain-containing protein 1</fullName>
    </submittedName>
</protein>
<keyword evidence="7" id="KW-1185">Reference proteome</keyword>
<accession>A0AAD9QVR2</accession>
<dbReference type="Gene3D" id="2.40.180.10">
    <property type="entry name" value="Catalase core domain"/>
    <property type="match status" value="3"/>
</dbReference>